<dbReference type="AlphaFoldDB" id="A0A2J6X5Q9"/>
<keyword evidence="1" id="KW-1133">Transmembrane helix</keyword>
<feature type="transmembrane region" description="Helical" evidence="1">
    <location>
        <begin position="574"/>
        <end position="607"/>
    </location>
</feature>
<sequence>MSLTAAEKVYRYSWRQRWWLSAVGWVFVVISLYGAGFQLLRGLMFTPFAAWLRSTPWLRPLYQWLSPAPRDLNVWLSEALVVLLWAAVGLCVALILFNTLPTIRVSSRGLLIEFAGGWLPVAWQDLDEIHVTGDEAGLRFVLLVIPAKTAKRLTDWHRLYGLLYGTTIRPSFLITSTIDDFDQLLNTILQENSRAIRAFEGHQPVVVNEQRRSPLFSLFLRGKPAEILPDVDLPPTTTLDVTTSLSAWSIVRLTTLGTACLTLIAGLVHYRSYWDRALTLLFPDLRSQSAFLWVSQIPIYNKIFSAYQGVSVPLLGIAGRSDLPAPIWLLIAAHLMLASVIIAIIALVVALPVAATAGQQTLTIRFAPRPLPFTRSIPWSHISAFSVIDLGFGYTLAFVQSPRLPWLCHLCGLLVTGRWTAGTVFVGTMRQWPQFIEQCAERLSHLPPIDEKPRFRPSAFMPNVQLIGQPVATIRTLRVDLVIASNSSAEHLWVAGKTMALVALPVGLFLTVPTLLHGDWWPSSNALFGGIGFWMAGLLEWPLVGLIAMIMYGTSGTDQEQVFALYPRIQMPRLLPMLLTLVSLLINVPWLAALFWLFALVIAYWVTAALWVEVYEWEGVQAITGGLLPVVWQLIIMLGFWLVR</sequence>
<accession>A0A2J6X5Q9</accession>
<feature type="transmembrane region" description="Helical" evidence="1">
    <location>
        <begin position="74"/>
        <end position="97"/>
    </location>
</feature>
<gene>
    <name evidence="2" type="ORF">C0184_07465</name>
</gene>
<feature type="transmembrane region" description="Helical" evidence="1">
    <location>
        <begin position="492"/>
        <end position="511"/>
    </location>
</feature>
<name>A0A2J6X5Q9_9CHLR</name>
<organism evidence="2 3">
    <name type="scientific">Chloroflexus aggregans</name>
    <dbReference type="NCBI Taxonomy" id="152260"/>
    <lineage>
        <taxon>Bacteria</taxon>
        <taxon>Bacillati</taxon>
        <taxon>Chloroflexota</taxon>
        <taxon>Chloroflexia</taxon>
        <taxon>Chloroflexales</taxon>
        <taxon>Chloroflexineae</taxon>
        <taxon>Chloroflexaceae</taxon>
        <taxon>Chloroflexus</taxon>
    </lineage>
</organism>
<dbReference type="Proteomes" id="UP000243376">
    <property type="component" value="Unassembled WGS sequence"/>
</dbReference>
<feature type="transmembrane region" description="Helical" evidence="1">
    <location>
        <begin position="18"/>
        <end position="40"/>
    </location>
</feature>
<feature type="transmembrane region" description="Helical" evidence="1">
    <location>
        <begin position="250"/>
        <end position="270"/>
    </location>
</feature>
<protein>
    <submittedName>
        <fullName evidence="2">Uncharacterized protein</fullName>
    </submittedName>
</protein>
<feature type="transmembrane region" description="Helical" evidence="1">
    <location>
        <begin position="619"/>
        <end position="643"/>
    </location>
</feature>
<proteinExistence type="predicted"/>
<comment type="caution">
    <text evidence="2">The sequence shown here is derived from an EMBL/GenBank/DDBJ whole genome shotgun (WGS) entry which is preliminary data.</text>
</comment>
<feature type="transmembrane region" description="Helical" evidence="1">
    <location>
        <begin position="531"/>
        <end position="553"/>
    </location>
</feature>
<dbReference type="EMBL" id="PNIQ01000491">
    <property type="protein sequence ID" value="PMP81997.1"/>
    <property type="molecule type" value="Genomic_DNA"/>
</dbReference>
<feature type="transmembrane region" description="Helical" evidence="1">
    <location>
        <begin position="327"/>
        <end position="357"/>
    </location>
</feature>
<evidence type="ECO:0000313" key="3">
    <source>
        <dbReference type="Proteomes" id="UP000243376"/>
    </source>
</evidence>
<keyword evidence="1" id="KW-0812">Transmembrane</keyword>
<keyword evidence="1" id="KW-0472">Membrane</keyword>
<reference evidence="2 3" key="1">
    <citation type="submission" date="2018-01" db="EMBL/GenBank/DDBJ databases">
        <title>Metagenomic assembled genomes from two thermal pools in the Uzon Caldera, Kamchatka, Russia.</title>
        <authorList>
            <person name="Wilkins L."/>
            <person name="Ettinger C."/>
        </authorList>
    </citation>
    <scope>NUCLEOTIDE SEQUENCE [LARGE SCALE GENOMIC DNA]</scope>
    <source>
        <strain evidence="2">ZAV-02</strain>
    </source>
</reference>
<evidence type="ECO:0000256" key="1">
    <source>
        <dbReference type="SAM" id="Phobius"/>
    </source>
</evidence>
<evidence type="ECO:0000313" key="2">
    <source>
        <dbReference type="EMBL" id="PMP81997.1"/>
    </source>
</evidence>